<feature type="compositionally biased region" description="Low complexity" evidence="1">
    <location>
        <begin position="774"/>
        <end position="784"/>
    </location>
</feature>
<dbReference type="STRING" id="68775.A0A5C3M6Y9"/>
<dbReference type="OrthoDB" id="2450055at2759"/>
<proteinExistence type="predicted"/>
<feature type="compositionally biased region" description="Low complexity" evidence="1">
    <location>
        <begin position="614"/>
        <end position="625"/>
    </location>
</feature>
<feature type="compositionally biased region" description="Low complexity" evidence="1">
    <location>
        <begin position="848"/>
        <end position="865"/>
    </location>
</feature>
<feature type="compositionally biased region" description="Basic and acidic residues" evidence="1">
    <location>
        <begin position="681"/>
        <end position="690"/>
    </location>
</feature>
<feature type="region of interest" description="Disordered" evidence="1">
    <location>
        <begin position="223"/>
        <end position="530"/>
    </location>
</feature>
<feature type="compositionally biased region" description="Polar residues" evidence="1">
    <location>
        <begin position="388"/>
        <end position="401"/>
    </location>
</feature>
<evidence type="ECO:0000256" key="1">
    <source>
        <dbReference type="SAM" id="MobiDB-lite"/>
    </source>
</evidence>
<gene>
    <name evidence="2" type="ORF">BDQ12DRAFT_734393</name>
</gene>
<dbReference type="Proteomes" id="UP000308652">
    <property type="component" value="Unassembled WGS sequence"/>
</dbReference>
<feature type="compositionally biased region" description="Polar residues" evidence="1">
    <location>
        <begin position="316"/>
        <end position="350"/>
    </location>
</feature>
<feature type="compositionally biased region" description="Polar residues" evidence="1">
    <location>
        <begin position="545"/>
        <end position="554"/>
    </location>
</feature>
<reference evidence="2 3" key="1">
    <citation type="journal article" date="2019" name="Nat. Ecol. Evol.">
        <title>Megaphylogeny resolves global patterns of mushroom evolution.</title>
        <authorList>
            <person name="Varga T."/>
            <person name="Krizsan K."/>
            <person name="Foldi C."/>
            <person name="Dima B."/>
            <person name="Sanchez-Garcia M."/>
            <person name="Sanchez-Ramirez S."/>
            <person name="Szollosi G.J."/>
            <person name="Szarkandi J.G."/>
            <person name="Papp V."/>
            <person name="Albert L."/>
            <person name="Andreopoulos W."/>
            <person name="Angelini C."/>
            <person name="Antonin V."/>
            <person name="Barry K.W."/>
            <person name="Bougher N.L."/>
            <person name="Buchanan P."/>
            <person name="Buyck B."/>
            <person name="Bense V."/>
            <person name="Catcheside P."/>
            <person name="Chovatia M."/>
            <person name="Cooper J."/>
            <person name="Damon W."/>
            <person name="Desjardin D."/>
            <person name="Finy P."/>
            <person name="Geml J."/>
            <person name="Haridas S."/>
            <person name="Hughes K."/>
            <person name="Justo A."/>
            <person name="Karasinski D."/>
            <person name="Kautmanova I."/>
            <person name="Kiss B."/>
            <person name="Kocsube S."/>
            <person name="Kotiranta H."/>
            <person name="LaButti K.M."/>
            <person name="Lechner B.E."/>
            <person name="Liimatainen K."/>
            <person name="Lipzen A."/>
            <person name="Lukacs Z."/>
            <person name="Mihaltcheva S."/>
            <person name="Morgado L.N."/>
            <person name="Niskanen T."/>
            <person name="Noordeloos M.E."/>
            <person name="Ohm R.A."/>
            <person name="Ortiz-Santana B."/>
            <person name="Ovrebo C."/>
            <person name="Racz N."/>
            <person name="Riley R."/>
            <person name="Savchenko A."/>
            <person name="Shiryaev A."/>
            <person name="Soop K."/>
            <person name="Spirin V."/>
            <person name="Szebenyi C."/>
            <person name="Tomsovsky M."/>
            <person name="Tulloss R.E."/>
            <person name="Uehling J."/>
            <person name="Grigoriev I.V."/>
            <person name="Vagvolgyi C."/>
            <person name="Papp T."/>
            <person name="Martin F.M."/>
            <person name="Miettinen O."/>
            <person name="Hibbett D.S."/>
            <person name="Nagy L.G."/>
        </authorList>
    </citation>
    <scope>NUCLEOTIDE SEQUENCE [LARGE SCALE GENOMIC DNA]</scope>
    <source>
        <strain evidence="2 3">CBS 166.37</strain>
    </source>
</reference>
<evidence type="ECO:0000313" key="3">
    <source>
        <dbReference type="Proteomes" id="UP000308652"/>
    </source>
</evidence>
<feature type="compositionally biased region" description="Basic and acidic residues" evidence="1">
    <location>
        <begin position="278"/>
        <end position="296"/>
    </location>
</feature>
<feature type="region of interest" description="Disordered" evidence="1">
    <location>
        <begin position="916"/>
        <end position="968"/>
    </location>
</feature>
<keyword evidence="3" id="KW-1185">Reference proteome</keyword>
<accession>A0A5C3M6Y9</accession>
<dbReference type="AlphaFoldDB" id="A0A5C3M6Y9"/>
<sequence length="968" mass="106453">MATNPNGPVLAERTDIHKSCKSLETLLTLFNDYCEAAAGVVVLQKKLAKALRETAGLKVTGDIASNALNASANVFEALSDIDTKYVKIADKEYDNISGEVKKWFKKLAKEEKLHDERMANANAKIKQAGQVYEKKSKKKTTDVTEEHARYINLISTLGPEVSQEKYNHTLNVTQRHTTTTYSVAACLARIADAEWLRTCEGVRRFAPTIGQLGEWRSLCEGGWTGPLPQDLPDIDGGPQPSQQQPLLHRIVSPSLQPPQQREQLDRSDDDEHPPPPSTHRDPRDSRESTEQARFEGRPPGYSSDVDLTAPQREYLFTSSGNSPTLQRQNQSFASTSSGGQDRPTLSTAPSSFEPPKPASVDPNTGSVRSLSAFPSPPTHFPLPPPRASQLQQQTPSQSANVSFPAMPHVTESPVSANHELAPAPVPMPTPTTDTRAAAPPSPLPNRDRDSPISARGSGPPSPEQQFKERPNMQNDSNSTSETAARPIPVRSQTIAEEPTQLPEEQLYPPSTGTREPHMSSPVSTGLSYPKDDYFDVGREFGVIGQSSKSKTMDPTRSPVMERSDTGVSTGSKVAAIRSRYSNNSGSTSPPPRDLPKLPLSVNDLASRYQPAEDPSSPLPRTRSPPVARQLSLPPPESSPHTRQPLDSYREQDHTPQASASVGGYRPQLSASTTSLTPTPEEETRRRRQRIDELAEFELKEKERELRERERDIELRARELELDRARLMGLREGAAAAGNDERLNSEQSPIGLRPRERRTSLRQKMQRPLSQVDVRSQNQAQARASQEVRPHSQYSYSASNLAPPNPSSPRYNPTSSQPPSPSHYQSQTRDLHTQYEYQDQHQGDPWRHQNPSTSSSSSQYPQQQQPLRKPENALRSPIAATPEKKGGWMRRLSMPGAFNLDSKKNHNNLGGGIAGGKGISSADMKHNSSSTNLRTGGPQEDGRVAAGVGRRSYDAGGISNRSVTNLGRR</sequence>
<feature type="compositionally biased region" description="Polar residues" evidence="1">
    <location>
        <begin position="958"/>
        <end position="968"/>
    </location>
</feature>
<feature type="compositionally biased region" description="Basic and acidic residues" evidence="1">
    <location>
        <begin position="828"/>
        <end position="846"/>
    </location>
</feature>
<dbReference type="EMBL" id="ML213597">
    <property type="protein sequence ID" value="TFK40415.1"/>
    <property type="molecule type" value="Genomic_DNA"/>
</dbReference>
<evidence type="ECO:0000313" key="2">
    <source>
        <dbReference type="EMBL" id="TFK40415.1"/>
    </source>
</evidence>
<feature type="compositionally biased region" description="Polar residues" evidence="1">
    <location>
        <begin position="471"/>
        <end position="482"/>
    </location>
</feature>
<organism evidence="2 3">
    <name type="scientific">Crucibulum laeve</name>
    <dbReference type="NCBI Taxonomy" id="68775"/>
    <lineage>
        <taxon>Eukaryota</taxon>
        <taxon>Fungi</taxon>
        <taxon>Dikarya</taxon>
        <taxon>Basidiomycota</taxon>
        <taxon>Agaricomycotina</taxon>
        <taxon>Agaricomycetes</taxon>
        <taxon>Agaricomycetidae</taxon>
        <taxon>Agaricales</taxon>
        <taxon>Agaricineae</taxon>
        <taxon>Nidulariaceae</taxon>
        <taxon>Crucibulum</taxon>
    </lineage>
</organism>
<feature type="compositionally biased region" description="Low complexity" evidence="1">
    <location>
        <begin position="666"/>
        <end position="678"/>
    </location>
</feature>
<feature type="region of interest" description="Disordered" evidence="1">
    <location>
        <begin position="732"/>
        <end position="889"/>
    </location>
</feature>
<name>A0A5C3M6Y9_9AGAR</name>
<protein>
    <submittedName>
        <fullName evidence="2">Uncharacterized protein</fullName>
    </submittedName>
</protein>
<feature type="region of interest" description="Disordered" evidence="1">
    <location>
        <begin position="545"/>
        <end position="690"/>
    </location>
</feature>
<feature type="compositionally biased region" description="Pro residues" evidence="1">
    <location>
        <begin position="374"/>
        <end position="386"/>
    </location>
</feature>